<evidence type="ECO:0000313" key="2">
    <source>
        <dbReference type="Proteomes" id="UP000018679"/>
    </source>
</evidence>
<accession>A0AAI9NFG6</accession>
<evidence type="ECO:0000313" key="1">
    <source>
        <dbReference type="EMBL" id="ETH31677.1"/>
    </source>
</evidence>
<protein>
    <submittedName>
        <fullName evidence="1">Uncharacterized protein</fullName>
    </submittedName>
</protein>
<organism evidence="1 2">
    <name type="scientific">Bordetella pertussis CHLA-26</name>
    <dbReference type="NCBI Taxonomy" id="1331284"/>
    <lineage>
        <taxon>Bacteria</taxon>
        <taxon>Pseudomonadati</taxon>
        <taxon>Pseudomonadota</taxon>
        <taxon>Betaproteobacteria</taxon>
        <taxon>Burkholderiales</taxon>
        <taxon>Alcaligenaceae</taxon>
        <taxon>Bordetella</taxon>
    </lineage>
</organism>
<dbReference type="Proteomes" id="UP000018679">
    <property type="component" value="Unassembled WGS sequence"/>
</dbReference>
<name>A0AAI9NFG6_BORPT</name>
<sequence length="59" mass="7002">MRRSNDNLLAHDYPLICACCATRPARERRRSEPPLAYTIFLNSEFRHNESSKLIRNFIH</sequence>
<dbReference type="AlphaFoldDB" id="A0AAI9NFG6"/>
<proteinExistence type="predicted"/>
<gene>
    <name evidence="1" type="ORF">L566_3387</name>
</gene>
<reference evidence="1 2" key="1">
    <citation type="journal article" date="2013" name="Genome Announc.">
        <title>Genome Sequences of 28 Bordetella pertussis U.S. Outbreak Strains Dating from 2010 to 2012.</title>
        <authorList>
            <person name="Harvill E.T."/>
            <person name="Goodfield L.L."/>
            <person name="Ivanov Y."/>
            <person name="Meyer J.A."/>
            <person name="Newth C."/>
            <person name="Cassiday P."/>
            <person name="Tondella M.L."/>
            <person name="Liao P."/>
            <person name="Zimmerman J."/>
            <person name="Meert K."/>
            <person name="Wessel D."/>
            <person name="Berger J."/>
            <person name="Dean J.M."/>
            <person name="Holubkov R."/>
            <person name="Burr J."/>
            <person name="Liu T."/>
            <person name="Brinkac L."/>
            <person name="Kim M."/>
            <person name="Losada L."/>
        </authorList>
    </citation>
    <scope>NUCLEOTIDE SEQUENCE [LARGE SCALE GENOMIC DNA]</scope>
    <source>
        <strain evidence="1 2">CHLA-26</strain>
    </source>
</reference>
<dbReference type="EMBL" id="AXSB02000016">
    <property type="protein sequence ID" value="ETH31677.1"/>
    <property type="molecule type" value="Genomic_DNA"/>
</dbReference>
<comment type="caution">
    <text evidence="1">The sequence shown here is derived from an EMBL/GenBank/DDBJ whole genome shotgun (WGS) entry which is preliminary data.</text>
</comment>